<evidence type="ECO:0000313" key="10">
    <source>
        <dbReference type="Proteomes" id="UP000198583"/>
    </source>
</evidence>
<dbReference type="InterPro" id="IPR013783">
    <property type="entry name" value="Ig-like_fold"/>
</dbReference>
<evidence type="ECO:0000259" key="8">
    <source>
        <dbReference type="Pfam" id="PF00082"/>
    </source>
</evidence>
<gene>
    <name evidence="9" type="ORF">SAMN04488564_12238</name>
</gene>
<sequence length="1185" mass="124459">MHKRGFIHAAVFAVVATGVAVLPAAARQPTPAPAEAPRTVTLITGDKVTVTRKDGSWDAKIQPAARLGPVRFIKSVSAKGVTVIPSVAEPLIRAGRLDRKLFDVTGLIDLGYDDAHTPEIPLLVESSGARTLGKITRELPTVGLSAVATPKNKAAELFDKADVGKIWLNGKVHPSLDVSVPQVGAPTAWQAGYTGAGATVAVLDTGYDPKHPDLAGIVKGEKDFTGEGIVDNVGHGTHVASTVAGRGAKYTGVAKGADLLIGKVCQTGGCPFDAILAGMQWAADSGAKVVNMSLGGGSGDSVSSPLEIAVNRLSAEKGTLFVVAAGNDGQSRPVASPASADAALAVASVSKQDKYSRFSQPGPRFKDYAVKPDISAPGEDIVAARAEGTLADRAVDEHHARLTGTSMATPHVAGAAAILAAQHPDWTGRQIKAALMGSATPIDATIYQQGSGRLDVGRASRQTIIPSTGSLSLGFVRWPYNQPTLTKQITYSNTGSTPVSLQLSMDVPAFRTNVDQVVVPANGEATVSVTFDHSAAQIGVHGGRLVAKSGAGDTVIQTPVGAYKEPESYDLTTRLIDQNGAAPADGLLANAMWVPLGTGQDDFDLMGNNSTVRLPAGRYAVLGTIQTAVPGQPLPTSTRVADPEVDLHKDTTVTLDARNSKKVTVQTDEKDARPFSWTNGMVVDTGARGVGYYSMSDYNDYTAPTTKHTKEFRYFDRMKLERPQVRLTVDRPESFEVPVEWIWGSPQPAGSRALSAVDVGHATPGEIAAADLKGKLAVFTLGKGEGLEFSPRVRAIAEAGANSALFHFSGSPVRLMEAPPLPLTATFGPEGARLAKSPNAAVTLTGLPVSPYRYELVFPSYGDIPANVTYRPRNSDLATVKTTYRAPAEGVGYASMFATDGKYDLEGALESTPTPLPRERTEYYSPATWANSVSVLAGGAAQDYAAAKRTFKPGDKATVDWGKAVIGPGVTGSLGLFSTEPHLAYREGEKINTRLPLFSDSAGHAGFPGSSDTGDTVLHIDGKEIARSGQPGSGQFTVPAGAANYRLAAEASRSNPGWPLSTKVSAEWSFRSGHTTAATPLPLLSIGFDPELDLRNHAPRNALFSVPLRVDRQSGAQGGRAEPKQVEVSCNDGQTWQRVPVLHVNGTWLALIRNPASGFVSLRANAADQDGNTVTQTVIRAYQVN</sequence>
<dbReference type="InterPro" id="IPR022398">
    <property type="entry name" value="Peptidase_S8_His-AS"/>
</dbReference>
<dbReference type="InterPro" id="IPR036852">
    <property type="entry name" value="Peptidase_S8/S53_dom_sf"/>
</dbReference>
<evidence type="ECO:0000256" key="5">
    <source>
        <dbReference type="PIRSR" id="PIRSR615500-1"/>
    </source>
</evidence>
<keyword evidence="3 6" id="KW-0378">Hydrolase</keyword>
<dbReference type="Gene3D" id="2.60.40.10">
    <property type="entry name" value="Immunoglobulins"/>
    <property type="match status" value="1"/>
</dbReference>
<dbReference type="GO" id="GO:0005975">
    <property type="term" value="P:carbohydrate metabolic process"/>
    <property type="evidence" value="ECO:0007669"/>
    <property type="project" value="UniProtKB-ARBA"/>
</dbReference>
<evidence type="ECO:0000313" key="9">
    <source>
        <dbReference type="EMBL" id="SFR29849.1"/>
    </source>
</evidence>
<keyword evidence="10" id="KW-1185">Reference proteome</keyword>
<feature type="active site" description="Charge relay system" evidence="5 6">
    <location>
        <position position="204"/>
    </location>
</feature>
<dbReference type="OrthoDB" id="9795680at2"/>
<feature type="domain" description="Peptidase S8/S53" evidence="8">
    <location>
        <begin position="195"/>
        <end position="440"/>
    </location>
</feature>
<dbReference type="GO" id="GO:0006508">
    <property type="term" value="P:proteolysis"/>
    <property type="evidence" value="ECO:0007669"/>
    <property type="project" value="UniProtKB-KW"/>
</dbReference>
<evidence type="ECO:0000256" key="3">
    <source>
        <dbReference type="ARBA" id="ARBA00022801"/>
    </source>
</evidence>
<name>A0A1I6FIT0_9PSEU</name>
<evidence type="ECO:0000256" key="7">
    <source>
        <dbReference type="SAM" id="SignalP"/>
    </source>
</evidence>
<dbReference type="Proteomes" id="UP000198583">
    <property type="component" value="Unassembled WGS sequence"/>
</dbReference>
<accession>A0A1I6FIT0</accession>
<dbReference type="PROSITE" id="PS00138">
    <property type="entry name" value="SUBTILASE_SER"/>
    <property type="match status" value="1"/>
</dbReference>
<evidence type="ECO:0000256" key="6">
    <source>
        <dbReference type="PROSITE-ProRule" id="PRU01240"/>
    </source>
</evidence>
<reference evidence="10" key="1">
    <citation type="submission" date="2016-10" db="EMBL/GenBank/DDBJ databases">
        <authorList>
            <person name="Varghese N."/>
            <person name="Submissions S."/>
        </authorList>
    </citation>
    <scope>NUCLEOTIDE SEQUENCE [LARGE SCALE GENOMIC DNA]</scope>
    <source>
        <strain evidence="10">DSM 44232</strain>
    </source>
</reference>
<dbReference type="GO" id="GO:0004252">
    <property type="term" value="F:serine-type endopeptidase activity"/>
    <property type="evidence" value="ECO:0007669"/>
    <property type="project" value="UniProtKB-UniRule"/>
</dbReference>
<dbReference type="InterPro" id="IPR000209">
    <property type="entry name" value="Peptidase_S8/S53_dom"/>
</dbReference>
<protein>
    <submittedName>
        <fullName evidence="9">Serine protease, subtilisin family</fullName>
    </submittedName>
</protein>
<feature type="active site" description="Charge relay system" evidence="5 6">
    <location>
        <position position="406"/>
    </location>
</feature>
<keyword evidence="2 6" id="KW-0645">Protease</keyword>
<proteinExistence type="inferred from homology"/>
<keyword evidence="7" id="KW-0732">Signal</keyword>
<keyword evidence="4 6" id="KW-0720">Serine protease</keyword>
<dbReference type="PROSITE" id="PS51892">
    <property type="entry name" value="SUBTILASE"/>
    <property type="match status" value="1"/>
</dbReference>
<dbReference type="PANTHER" id="PTHR43806:SF11">
    <property type="entry name" value="CEREVISIN-RELATED"/>
    <property type="match status" value="1"/>
</dbReference>
<dbReference type="PROSITE" id="PS00137">
    <property type="entry name" value="SUBTILASE_HIS"/>
    <property type="match status" value="1"/>
</dbReference>
<dbReference type="Gene3D" id="3.40.50.200">
    <property type="entry name" value="Peptidase S8/S53 domain"/>
    <property type="match status" value="1"/>
</dbReference>
<evidence type="ECO:0000256" key="4">
    <source>
        <dbReference type="ARBA" id="ARBA00022825"/>
    </source>
</evidence>
<dbReference type="SUPFAM" id="SSF52743">
    <property type="entry name" value="Subtilisin-like"/>
    <property type="match status" value="1"/>
</dbReference>
<dbReference type="RefSeq" id="WP_093606232.1">
    <property type="nucleotide sequence ID" value="NZ_FOYL01000022.1"/>
</dbReference>
<organism evidence="9 10">
    <name type="scientific">Lentzea waywayandensis</name>
    <dbReference type="NCBI Taxonomy" id="84724"/>
    <lineage>
        <taxon>Bacteria</taxon>
        <taxon>Bacillati</taxon>
        <taxon>Actinomycetota</taxon>
        <taxon>Actinomycetes</taxon>
        <taxon>Pseudonocardiales</taxon>
        <taxon>Pseudonocardiaceae</taxon>
        <taxon>Lentzea</taxon>
    </lineage>
</organism>
<evidence type="ECO:0000256" key="2">
    <source>
        <dbReference type="ARBA" id="ARBA00022670"/>
    </source>
</evidence>
<dbReference type="Pfam" id="PF00082">
    <property type="entry name" value="Peptidase_S8"/>
    <property type="match status" value="1"/>
</dbReference>
<dbReference type="EMBL" id="FOYL01000022">
    <property type="protein sequence ID" value="SFR29849.1"/>
    <property type="molecule type" value="Genomic_DNA"/>
</dbReference>
<dbReference type="PANTHER" id="PTHR43806">
    <property type="entry name" value="PEPTIDASE S8"/>
    <property type="match status" value="1"/>
</dbReference>
<feature type="active site" description="Charge relay system" evidence="5 6">
    <location>
        <position position="235"/>
    </location>
</feature>
<dbReference type="InterPro" id="IPR015500">
    <property type="entry name" value="Peptidase_S8_subtilisin-rel"/>
</dbReference>
<feature type="signal peptide" evidence="7">
    <location>
        <begin position="1"/>
        <end position="26"/>
    </location>
</feature>
<dbReference type="InterPro" id="IPR050131">
    <property type="entry name" value="Peptidase_S8_subtilisin-like"/>
</dbReference>
<evidence type="ECO:0000256" key="1">
    <source>
        <dbReference type="ARBA" id="ARBA00011073"/>
    </source>
</evidence>
<dbReference type="PRINTS" id="PR00723">
    <property type="entry name" value="SUBTILISIN"/>
</dbReference>
<dbReference type="AlphaFoldDB" id="A0A1I6FIT0"/>
<dbReference type="STRING" id="84724.SAMN04488564_12238"/>
<comment type="similarity">
    <text evidence="1 6">Belongs to the peptidase S8 family.</text>
</comment>
<dbReference type="InterPro" id="IPR023828">
    <property type="entry name" value="Peptidase_S8_Ser-AS"/>
</dbReference>
<feature type="chain" id="PRO_5039553252" evidence="7">
    <location>
        <begin position="27"/>
        <end position="1185"/>
    </location>
</feature>